<gene>
    <name evidence="7" type="primary">mmgB</name>
    <name evidence="7" type="ORF">FEAC_10110</name>
</gene>
<dbReference type="EMBL" id="JXUW01000006">
    <property type="protein sequence ID" value="KJE77297.1"/>
    <property type="molecule type" value="Genomic_DNA"/>
</dbReference>
<dbReference type="InterPro" id="IPR013328">
    <property type="entry name" value="6PGD_dom2"/>
</dbReference>
<dbReference type="InterPro" id="IPR006108">
    <property type="entry name" value="3HC_DH_C"/>
</dbReference>
<sequence length="306" mass="33641">MQTFAHVMVAGLGVLGSQIAFQVAYSGFEVSGYDVDANALEAGLHRLAQLRDRYSRRSDPADRKRAEHALERIELTSDLATAARDADLVIEAVPENLELKRDFYHKLAPLLSSTAAIVTNTSTLLPSDLAESTGRPDKFLALHFANHIWVHNTAEVMATTETDPDLYRKIVTFAQEIGMVPIELKKEQPGYLLNSLLVPWLQAASSLFMQGIADPEMIDLTWRKATGAPTGPFQVFDVIGIRTAYAVSTAGDSTQQEFANYLKTNLLDQGKLGIESGEGFYHYPHQQVRKINDAGALEDANDHAPS</sequence>
<comment type="similarity">
    <text evidence="2">Belongs to the 3-hydroxyacyl-CoA dehydrogenase family.</text>
</comment>
<evidence type="ECO:0000313" key="7">
    <source>
        <dbReference type="EMBL" id="KJE77297.1"/>
    </source>
</evidence>
<evidence type="ECO:0000256" key="1">
    <source>
        <dbReference type="ARBA" id="ARBA00005086"/>
    </source>
</evidence>
<feature type="site" description="Important for catalytic activity" evidence="4">
    <location>
        <position position="143"/>
    </location>
</feature>
<dbReference type="NCBIfam" id="NF006143">
    <property type="entry name" value="PRK08293.1"/>
    <property type="match status" value="1"/>
</dbReference>
<dbReference type="Pfam" id="PF02737">
    <property type="entry name" value="3HCDH_N"/>
    <property type="match status" value="1"/>
</dbReference>
<evidence type="ECO:0000256" key="2">
    <source>
        <dbReference type="ARBA" id="ARBA00009463"/>
    </source>
</evidence>
<keyword evidence="8" id="KW-1185">Reference proteome</keyword>
<dbReference type="SUPFAM" id="SSF51735">
    <property type="entry name" value="NAD(P)-binding Rossmann-fold domains"/>
    <property type="match status" value="1"/>
</dbReference>
<dbReference type="InterPro" id="IPR022694">
    <property type="entry name" value="3-OHacyl-CoA_DH"/>
</dbReference>
<feature type="domain" description="3-hydroxyacyl-CoA dehydrogenase C-terminal" evidence="5">
    <location>
        <begin position="190"/>
        <end position="283"/>
    </location>
</feature>
<dbReference type="InterPro" id="IPR006176">
    <property type="entry name" value="3-OHacyl-CoA_DH_NAD-bd"/>
</dbReference>
<dbReference type="GO" id="GO:0008691">
    <property type="term" value="F:3-hydroxybutyryl-CoA dehydrogenase activity"/>
    <property type="evidence" value="ECO:0007669"/>
    <property type="project" value="UniProtKB-EC"/>
</dbReference>
<keyword evidence="3 7" id="KW-0560">Oxidoreductase</keyword>
<dbReference type="PANTHER" id="PTHR48075:SF5">
    <property type="entry name" value="3-HYDROXYBUTYRYL-COA DEHYDROGENASE"/>
    <property type="match status" value="1"/>
</dbReference>
<dbReference type="SUPFAM" id="SSF48179">
    <property type="entry name" value="6-phosphogluconate dehydrogenase C-terminal domain-like"/>
    <property type="match status" value="1"/>
</dbReference>
<organism evidence="7 8">
    <name type="scientific">Ferrimicrobium acidiphilum DSM 19497</name>
    <dbReference type="NCBI Taxonomy" id="1121877"/>
    <lineage>
        <taxon>Bacteria</taxon>
        <taxon>Bacillati</taxon>
        <taxon>Actinomycetota</taxon>
        <taxon>Acidimicrobiia</taxon>
        <taxon>Acidimicrobiales</taxon>
        <taxon>Acidimicrobiaceae</taxon>
        <taxon>Ferrimicrobium</taxon>
    </lineage>
</organism>
<dbReference type="GeneID" id="78372268"/>
<dbReference type="GO" id="GO:0070403">
    <property type="term" value="F:NAD+ binding"/>
    <property type="evidence" value="ECO:0007669"/>
    <property type="project" value="InterPro"/>
</dbReference>
<dbReference type="RefSeq" id="WP_081901273.1">
    <property type="nucleotide sequence ID" value="NZ_JQKF01000059.1"/>
</dbReference>
<dbReference type="GO" id="GO:0006631">
    <property type="term" value="P:fatty acid metabolic process"/>
    <property type="evidence" value="ECO:0007669"/>
    <property type="project" value="InterPro"/>
</dbReference>
<dbReference type="PATRIC" id="fig|1121877.4.peg.1097"/>
<dbReference type="Proteomes" id="UP000032336">
    <property type="component" value="Unassembled WGS sequence"/>
</dbReference>
<evidence type="ECO:0000259" key="6">
    <source>
        <dbReference type="Pfam" id="PF02737"/>
    </source>
</evidence>
<name>A0A0D8FYC8_9ACTN</name>
<dbReference type="STRING" id="1121877.FEAC_10110"/>
<dbReference type="eggNOG" id="COG1250">
    <property type="taxonomic scope" value="Bacteria"/>
</dbReference>
<comment type="pathway">
    <text evidence="1">Lipid metabolism; butanoate metabolism.</text>
</comment>
<accession>A0A0D8FYC8</accession>
<dbReference type="Pfam" id="PF00725">
    <property type="entry name" value="3HCDH"/>
    <property type="match status" value="1"/>
</dbReference>
<proteinExistence type="inferred from homology"/>
<dbReference type="PANTHER" id="PTHR48075">
    <property type="entry name" value="3-HYDROXYACYL-COA DEHYDROGENASE FAMILY PROTEIN"/>
    <property type="match status" value="1"/>
</dbReference>
<dbReference type="Gene3D" id="1.10.1040.10">
    <property type="entry name" value="N-(1-d-carboxylethyl)-l-norvaline Dehydrogenase, domain 2"/>
    <property type="match status" value="1"/>
</dbReference>
<dbReference type="InterPro" id="IPR008927">
    <property type="entry name" value="6-PGluconate_DH-like_C_sf"/>
</dbReference>
<dbReference type="PIRSF" id="PIRSF000105">
    <property type="entry name" value="HCDH"/>
    <property type="match status" value="1"/>
</dbReference>
<comment type="caution">
    <text evidence="7">The sequence shown here is derived from an EMBL/GenBank/DDBJ whole genome shotgun (WGS) entry which is preliminary data.</text>
</comment>
<dbReference type="AlphaFoldDB" id="A0A0D8FYC8"/>
<dbReference type="InterPro" id="IPR036291">
    <property type="entry name" value="NAD(P)-bd_dom_sf"/>
</dbReference>
<dbReference type="EC" id="1.1.1.157" evidence="7"/>
<evidence type="ECO:0000313" key="8">
    <source>
        <dbReference type="Proteomes" id="UP000032336"/>
    </source>
</evidence>
<reference evidence="7 8" key="1">
    <citation type="submission" date="2015-01" db="EMBL/GenBank/DDBJ databases">
        <title>Draft genome of the acidophilic iron oxidizer Ferrimicrobium acidiphilum strain T23.</title>
        <authorList>
            <person name="Poehlein A."/>
            <person name="Eisen S."/>
            <person name="Schloemann M."/>
            <person name="Johnson B.D."/>
            <person name="Daniel R."/>
            <person name="Muehling M."/>
        </authorList>
    </citation>
    <scope>NUCLEOTIDE SEQUENCE [LARGE SCALE GENOMIC DNA]</scope>
    <source>
        <strain evidence="7 8">T23</strain>
    </source>
</reference>
<dbReference type="Gene3D" id="3.40.50.720">
    <property type="entry name" value="NAD(P)-binding Rossmann-like Domain"/>
    <property type="match status" value="1"/>
</dbReference>
<dbReference type="OrthoDB" id="9771883at2"/>
<protein>
    <submittedName>
        <fullName evidence="7">Putative 3-hydroxybutyryl-CoA dehydrogenase</fullName>
        <ecNumber evidence="7">1.1.1.157</ecNumber>
    </submittedName>
</protein>
<evidence type="ECO:0000256" key="4">
    <source>
        <dbReference type="PIRSR" id="PIRSR000105-1"/>
    </source>
</evidence>
<evidence type="ECO:0000256" key="3">
    <source>
        <dbReference type="ARBA" id="ARBA00023002"/>
    </source>
</evidence>
<evidence type="ECO:0000259" key="5">
    <source>
        <dbReference type="Pfam" id="PF00725"/>
    </source>
</evidence>
<feature type="domain" description="3-hydroxyacyl-CoA dehydrogenase NAD binding" evidence="6">
    <location>
        <begin position="6"/>
        <end position="185"/>
    </location>
</feature>